<reference evidence="1 2" key="1">
    <citation type="journal article" date="2016" name="Nat. Commun.">
        <title>Ectomycorrhizal ecology is imprinted in the genome of the dominant symbiotic fungus Cenococcum geophilum.</title>
        <authorList>
            <consortium name="DOE Joint Genome Institute"/>
            <person name="Peter M."/>
            <person name="Kohler A."/>
            <person name="Ohm R.A."/>
            <person name="Kuo A."/>
            <person name="Krutzmann J."/>
            <person name="Morin E."/>
            <person name="Arend M."/>
            <person name="Barry K.W."/>
            <person name="Binder M."/>
            <person name="Choi C."/>
            <person name="Clum A."/>
            <person name="Copeland A."/>
            <person name="Grisel N."/>
            <person name="Haridas S."/>
            <person name="Kipfer T."/>
            <person name="LaButti K."/>
            <person name="Lindquist E."/>
            <person name="Lipzen A."/>
            <person name="Maire R."/>
            <person name="Meier B."/>
            <person name="Mihaltcheva S."/>
            <person name="Molinier V."/>
            <person name="Murat C."/>
            <person name="Poggeler S."/>
            <person name="Quandt C.A."/>
            <person name="Sperisen C."/>
            <person name="Tritt A."/>
            <person name="Tisserant E."/>
            <person name="Crous P.W."/>
            <person name="Henrissat B."/>
            <person name="Nehls U."/>
            <person name="Egli S."/>
            <person name="Spatafora J.W."/>
            <person name="Grigoriev I.V."/>
            <person name="Martin F.M."/>
        </authorList>
    </citation>
    <scope>NUCLEOTIDE SEQUENCE [LARGE SCALE GENOMIC DNA]</scope>
    <source>
        <strain evidence="1 2">1.58</strain>
    </source>
</reference>
<proteinExistence type="predicted"/>
<dbReference type="EMBL" id="KV748245">
    <property type="protein sequence ID" value="OCK88286.1"/>
    <property type="molecule type" value="Genomic_DNA"/>
</dbReference>
<accession>A0ACC8EPI5</accession>
<evidence type="ECO:0000313" key="1">
    <source>
        <dbReference type="EMBL" id="OCK88286.1"/>
    </source>
</evidence>
<evidence type="ECO:0000313" key="2">
    <source>
        <dbReference type="Proteomes" id="UP000250078"/>
    </source>
</evidence>
<dbReference type="Proteomes" id="UP000250078">
    <property type="component" value="Unassembled WGS sequence"/>
</dbReference>
<protein>
    <submittedName>
        <fullName evidence="1">Uncharacterized protein</fullName>
    </submittedName>
</protein>
<keyword evidence="2" id="KW-1185">Reference proteome</keyword>
<sequence length="490" mass="56252">MSFSQSNMSSPASTGPWVVVPSIASPFDAFSTAPHAEHYWSRIEEQKCCISGNLLIPIDLIDVAKDQEDDSSSPLAPPPRTRQFSTVESIQDYVEQESHYDFKTRIFSIHQRNSWKPLSITIPMLRTIMKLNDVTPEFLEIILSFYERKVALEEAFNSSVLRRQKDDILEVAYIFKYPEEKNVSDDPKKDPWSIRQTGVYQRYAIKSQQSTWILLHPVKDSIAHTRLTTSLNSMSNCAELHRHPLQLHNFLISTYLRKWRDYMLYYEKQLLPLSNTTMSTWIDESLRVNHQTLTSIRFIENRIYPLLAIFASLSKTLTTLEKLNKTIQARGAQQTETNAISDLLENHRNQIDAYTENAKFLLKRSGSTAQQLSDTLAFKNQHVAQSQSGYMLKLTMSTVDDSATVRVVTLVTLVYLPFSFMASIFGMNFFRMGNSNNVVISSEFWIYIVISIPVTVATMMCWRWWKGRQDAIREKAVSDAASTSSRENGT</sequence>
<name>A0ACC8EPI5_9PEZI</name>
<organism evidence="1 2">
    <name type="scientific">Cenococcum geophilum 1.58</name>
    <dbReference type="NCBI Taxonomy" id="794803"/>
    <lineage>
        <taxon>Eukaryota</taxon>
        <taxon>Fungi</taxon>
        <taxon>Dikarya</taxon>
        <taxon>Ascomycota</taxon>
        <taxon>Pezizomycotina</taxon>
        <taxon>Dothideomycetes</taxon>
        <taxon>Pleosporomycetidae</taxon>
        <taxon>Gloniales</taxon>
        <taxon>Gloniaceae</taxon>
        <taxon>Cenococcum</taxon>
    </lineage>
</organism>
<gene>
    <name evidence="1" type="ORF">K441DRAFT_324880</name>
</gene>